<accession>A0AAD4KLV4</accession>
<name>A0AAD4KLV4_9EURO</name>
<dbReference type="RefSeq" id="XP_046069711.1">
    <property type="nucleotide sequence ID" value="XM_046216771.1"/>
</dbReference>
<dbReference type="SUPFAM" id="SSF52540">
    <property type="entry name" value="P-loop containing nucleoside triphosphate hydrolases"/>
    <property type="match status" value="1"/>
</dbReference>
<dbReference type="InterPro" id="IPR027417">
    <property type="entry name" value="P-loop_NTPase"/>
</dbReference>
<dbReference type="Pfam" id="PF00004">
    <property type="entry name" value="AAA"/>
    <property type="match status" value="1"/>
</dbReference>
<dbReference type="InterPro" id="IPR003959">
    <property type="entry name" value="ATPase_AAA_core"/>
</dbReference>
<feature type="compositionally biased region" description="Basic and acidic residues" evidence="1">
    <location>
        <begin position="132"/>
        <end position="148"/>
    </location>
</feature>
<reference evidence="3" key="1">
    <citation type="submission" date="2021-12" db="EMBL/GenBank/DDBJ databases">
        <title>Convergent genome expansion in fungi linked to evolution of root-endophyte symbiosis.</title>
        <authorList>
            <consortium name="DOE Joint Genome Institute"/>
            <person name="Ke Y.-H."/>
            <person name="Bonito G."/>
            <person name="Liao H.-L."/>
            <person name="Looney B."/>
            <person name="Rojas-Flechas A."/>
            <person name="Nash J."/>
            <person name="Hameed K."/>
            <person name="Schadt C."/>
            <person name="Martin F."/>
            <person name="Crous P.W."/>
            <person name="Miettinen O."/>
            <person name="Magnuson J.K."/>
            <person name="Labbe J."/>
            <person name="Jacobson D."/>
            <person name="Doktycz M.J."/>
            <person name="Veneault-Fourrey C."/>
            <person name="Kuo A."/>
            <person name="Mondo S."/>
            <person name="Calhoun S."/>
            <person name="Riley R."/>
            <person name="Ohm R."/>
            <person name="LaButti K."/>
            <person name="Andreopoulos B."/>
            <person name="Pangilinan J."/>
            <person name="Nolan M."/>
            <person name="Tritt A."/>
            <person name="Clum A."/>
            <person name="Lipzen A."/>
            <person name="Daum C."/>
            <person name="Barry K."/>
            <person name="Grigoriev I.V."/>
            <person name="Vilgalys R."/>
        </authorList>
    </citation>
    <scope>NUCLEOTIDE SEQUENCE</scope>
    <source>
        <strain evidence="3">PMI_201</strain>
    </source>
</reference>
<dbReference type="Proteomes" id="UP001201262">
    <property type="component" value="Unassembled WGS sequence"/>
</dbReference>
<sequence length="499" mass="56237">MAPQTPIHNGPRVQLTLGPCLFNGMFECPCKAGSIIDTLPSLGLESHCAVCGHAVSLHRELESRSPEMFFKTEMEDTLRPTLEGSASSYTEPTTSQNEMQLTRSRSLIDCPSSRNPLASSTHRKRSLQEVLEESRRPYDEPARPDKRLRSSQTEIAATESTVEDAYVCPRQDTVSTLAKLLEDNGAILIWGMPGSGKSTLGRLLTEHFTRQNKKAVFISDWPLEKPSKLEEILTDFLHTDFPEMSLDDDCVFVIDEAQKTLQKSKRYWNILIKNEIAKPNGSKFCILSGQGQLAGINSVFKDLPEISHLTSHGGCKENVGIFYTQSEFQDVASRLTSKNFSYRLSEDALSCVFSLTAGHPVTAKEILSYIEQFHSSSSTPRRRLKRLVSTESTLEILKDDARLFGYLGDKVYPGAFARKSNIAIKVFQRLLFAPDVKITWNSEFNTIGKCFENGIICHEIDENNKDVFNFPSPLHQRWARWYHEIEDPVYRGELTPELG</sequence>
<evidence type="ECO:0000313" key="3">
    <source>
        <dbReference type="EMBL" id="KAH8694041.1"/>
    </source>
</evidence>
<gene>
    <name evidence="3" type="ORF">BGW36DRAFT_384234</name>
</gene>
<dbReference type="GO" id="GO:0005524">
    <property type="term" value="F:ATP binding"/>
    <property type="evidence" value="ECO:0007669"/>
    <property type="project" value="InterPro"/>
</dbReference>
<evidence type="ECO:0000256" key="1">
    <source>
        <dbReference type="SAM" id="MobiDB-lite"/>
    </source>
</evidence>
<dbReference type="AlphaFoldDB" id="A0AAD4KLV4"/>
<comment type="caution">
    <text evidence="3">The sequence shown here is derived from an EMBL/GenBank/DDBJ whole genome shotgun (WGS) entry which is preliminary data.</text>
</comment>
<dbReference type="EMBL" id="JAJTJA010000009">
    <property type="protein sequence ID" value="KAH8694041.1"/>
    <property type="molecule type" value="Genomic_DNA"/>
</dbReference>
<protein>
    <recommendedName>
        <fullName evidence="2">ATPase AAA-type core domain-containing protein</fullName>
    </recommendedName>
</protein>
<feature type="domain" description="ATPase AAA-type core" evidence="2">
    <location>
        <begin position="187"/>
        <end position="264"/>
    </location>
</feature>
<dbReference type="GeneID" id="70247058"/>
<dbReference type="GO" id="GO:0016887">
    <property type="term" value="F:ATP hydrolysis activity"/>
    <property type="evidence" value="ECO:0007669"/>
    <property type="project" value="InterPro"/>
</dbReference>
<dbReference type="Gene3D" id="3.40.50.300">
    <property type="entry name" value="P-loop containing nucleotide triphosphate hydrolases"/>
    <property type="match status" value="1"/>
</dbReference>
<keyword evidence="4" id="KW-1185">Reference proteome</keyword>
<proteinExistence type="predicted"/>
<organism evidence="3 4">
    <name type="scientific">Talaromyces proteolyticus</name>
    <dbReference type="NCBI Taxonomy" id="1131652"/>
    <lineage>
        <taxon>Eukaryota</taxon>
        <taxon>Fungi</taxon>
        <taxon>Dikarya</taxon>
        <taxon>Ascomycota</taxon>
        <taxon>Pezizomycotina</taxon>
        <taxon>Eurotiomycetes</taxon>
        <taxon>Eurotiomycetidae</taxon>
        <taxon>Eurotiales</taxon>
        <taxon>Trichocomaceae</taxon>
        <taxon>Talaromyces</taxon>
        <taxon>Talaromyces sect. Bacilispori</taxon>
    </lineage>
</organism>
<feature type="compositionally biased region" description="Polar residues" evidence="1">
    <location>
        <begin position="84"/>
        <end position="105"/>
    </location>
</feature>
<evidence type="ECO:0000313" key="4">
    <source>
        <dbReference type="Proteomes" id="UP001201262"/>
    </source>
</evidence>
<evidence type="ECO:0000259" key="2">
    <source>
        <dbReference type="Pfam" id="PF00004"/>
    </source>
</evidence>
<feature type="region of interest" description="Disordered" evidence="1">
    <location>
        <begin position="77"/>
        <end position="156"/>
    </location>
</feature>